<evidence type="ECO:0000259" key="5">
    <source>
        <dbReference type="PROSITE" id="PS50975"/>
    </source>
</evidence>
<dbReference type="PANTHER" id="PTHR21621:SF2">
    <property type="entry name" value="COENZYME GAMMA-F420-2:ALPHA-L-GLUTAMATE LIGASE"/>
    <property type="match status" value="1"/>
</dbReference>
<dbReference type="Gene3D" id="3.30.1490.20">
    <property type="entry name" value="ATP-grasp fold, A domain"/>
    <property type="match status" value="1"/>
</dbReference>
<sequence length="294" mass="33000">MKNGWMIYSKSVIHNRYGNNAFEWMTETAARHHIRLVIIFVEDLVIHSASTVTFYNKNEPLRLPDFVFMRCYNRIVGSQLEQLGIRVINPISAMFQSRNKVITSQILAQAGIPTPKTVYTVTNDYPLISGHFNNQPFILKAVEGSQGKNVFLVKNEQDFTEAFNKTKGYCLCQEYMESSYGKDLRVYVLGGRVLGSVLRKSKSGFRANYSLGGSAELYETSQVIESLSVKAAEALNLEFCGIDLLFGNNGFTVCEVNGNAGFRTISKVSDVDIAEELFTYVDHAVYGQGTGDWR</sequence>
<keyword evidence="7" id="KW-1185">Reference proteome</keyword>
<dbReference type="PROSITE" id="PS50975">
    <property type="entry name" value="ATP_GRASP"/>
    <property type="match status" value="1"/>
</dbReference>
<dbReference type="InterPro" id="IPR011761">
    <property type="entry name" value="ATP-grasp"/>
</dbReference>
<evidence type="ECO:0000256" key="3">
    <source>
        <dbReference type="ARBA" id="ARBA00022840"/>
    </source>
</evidence>
<gene>
    <name evidence="6" type="ORF">ACFSUE_12385</name>
</gene>
<evidence type="ECO:0000256" key="1">
    <source>
        <dbReference type="ARBA" id="ARBA00022723"/>
    </source>
</evidence>
<proteinExistence type="predicted"/>
<dbReference type="InterPro" id="IPR004666">
    <property type="entry name" value="Rp_bS6_RimK/Lys_biosynth_LsyX"/>
</dbReference>
<dbReference type="Gene3D" id="3.30.470.20">
    <property type="entry name" value="ATP-grasp fold, B domain"/>
    <property type="match status" value="1"/>
</dbReference>
<dbReference type="Pfam" id="PF08443">
    <property type="entry name" value="RimK"/>
    <property type="match status" value="1"/>
</dbReference>
<dbReference type="SUPFAM" id="SSF56059">
    <property type="entry name" value="Glutathione synthetase ATP-binding domain-like"/>
    <property type="match status" value="1"/>
</dbReference>
<dbReference type="Gene3D" id="3.40.50.20">
    <property type="match status" value="1"/>
</dbReference>
<dbReference type="RefSeq" id="WP_253064075.1">
    <property type="nucleotide sequence ID" value="NZ_JAMXWM010000027.1"/>
</dbReference>
<dbReference type="GO" id="GO:0016874">
    <property type="term" value="F:ligase activity"/>
    <property type="evidence" value="ECO:0007669"/>
    <property type="project" value="UniProtKB-KW"/>
</dbReference>
<keyword evidence="3 4" id="KW-0067">ATP-binding</keyword>
<keyword evidence="1" id="KW-0479">Metal-binding</keyword>
<feature type="domain" description="ATP-grasp" evidence="5">
    <location>
        <begin position="104"/>
        <end position="282"/>
    </location>
</feature>
<dbReference type="InterPro" id="IPR013651">
    <property type="entry name" value="ATP-grasp_RimK-type"/>
</dbReference>
<evidence type="ECO:0000256" key="4">
    <source>
        <dbReference type="PROSITE-ProRule" id="PRU00409"/>
    </source>
</evidence>
<protein>
    <submittedName>
        <fullName evidence="6">RimK family alpha-L-glutamate ligase</fullName>
    </submittedName>
</protein>
<keyword evidence="6" id="KW-0436">Ligase</keyword>
<evidence type="ECO:0000256" key="2">
    <source>
        <dbReference type="ARBA" id="ARBA00022741"/>
    </source>
</evidence>
<dbReference type="EMBL" id="JBHUMQ010000026">
    <property type="protein sequence ID" value="MFD2694417.1"/>
    <property type="molecule type" value="Genomic_DNA"/>
</dbReference>
<name>A0ABW5S654_9BACL</name>
<reference evidence="7" key="1">
    <citation type="journal article" date="2019" name="Int. J. Syst. Evol. Microbiol.">
        <title>The Global Catalogue of Microorganisms (GCM) 10K type strain sequencing project: providing services to taxonomists for standard genome sequencing and annotation.</title>
        <authorList>
            <consortium name="The Broad Institute Genomics Platform"/>
            <consortium name="The Broad Institute Genome Sequencing Center for Infectious Disease"/>
            <person name="Wu L."/>
            <person name="Ma J."/>
        </authorList>
    </citation>
    <scope>NUCLEOTIDE SEQUENCE [LARGE SCALE GENOMIC DNA]</scope>
    <source>
        <strain evidence="7">TISTR 2466</strain>
    </source>
</reference>
<dbReference type="PANTHER" id="PTHR21621">
    <property type="entry name" value="RIBOSOMAL PROTEIN S6 MODIFICATION PROTEIN"/>
    <property type="match status" value="1"/>
</dbReference>
<comment type="caution">
    <text evidence="6">The sequence shown here is derived from an EMBL/GenBank/DDBJ whole genome shotgun (WGS) entry which is preliminary data.</text>
</comment>
<dbReference type="InterPro" id="IPR013815">
    <property type="entry name" value="ATP_grasp_subdomain_1"/>
</dbReference>
<dbReference type="NCBIfam" id="TIGR00768">
    <property type="entry name" value="rimK_fam"/>
    <property type="match status" value="1"/>
</dbReference>
<accession>A0ABW5S654</accession>
<evidence type="ECO:0000313" key="6">
    <source>
        <dbReference type="EMBL" id="MFD2694417.1"/>
    </source>
</evidence>
<keyword evidence="2 4" id="KW-0547">Nucleotide-binding</keyword>
<organism evidence="6 7">
    <name type="scientific">Sporolactobacillus shoreicorticis</name>
    <dbReference type="NCBI Taxonomy" id="1923877"/>
    <lineage>
        <taxon>Bacteria</taxon>
        <taxon>Bacillati</taxon>
        <taxon>Bacillota</taxon>
        <taxon>Bacilli</taxon>
        <taxon>Bacillales</taxon>
        <taxon>Sporolactobacillaceae</taxon>
        <taxon>Sporolactobacillus</taxon>
    </lineage>
</organism>
<dbReference type="Proteomes" id="UP001597399">
    <property type="component" value="Unassembled WGS sequence"/>
</dbReference>
<evidence type="ECO:0000313" key="7">
    <source>
        <dbReference type="Proteomes" id="UP001597399"/>
    </source>
</evidence>